<dbReference type="Proteomes" id="UP000242175">
    <property type="component" value="Chromosome small"/>
</dbReference>
<dbReference type="AlphaFoldDB" id="A0A220VHV3"/>
<organism evidence="1 2">
    <name type="scientific">Paraphotobacterium marinum</name>
    <dbReference type="NCBI Taxonomy" id="1755811"/>
    <lineage>
        <taxon>Bacteria</taxon>
        <taxon>Pseudomonadati</taxon>
        <taxon>Pseudomonadota</taxon>
        <taxon>Gammaproteobacteria</taxon>
        <taxon>Vibrionales</taxon>
        <taxon>Vibrionaceae</taxon>
        <taxon>Paraphotobacterium</taxon>
    </lineage>
</organism>
<keyword evidence="2" id="KW-1185">Reference proteome</keyword>
<evidence type="ECO:0000313" key="2">
    <source>
        <dbReference type="Proteomes" id="UP000242175"/>
    </source>
</evidence>
<protein>
    <submittedName>
        <fullName evidence="1">Uncharacterized protein</fullName>
    </submittedName>
</protein>
<proteinExistence type="predicted"/>
<accession>A0A220VHV3</accession>
<dbReference type="RefSeq" id="WP_089074451.1">
    <property type="nucleotide sequence ID" value="NZ_CBCSAM010000008.1"/>
</dbReference>
<name>A0A220VHV3_9GAMM</name>
<sequence length="217" mass="25630">MKLKQRTFGHSIFLLLLASTIVYGFLFKNKLDMPALISNDSVQSVIVNNQQFKDTDDMISNQLGYPQLGNQFYNLKSHDFSTINSIEDGDGKDNLSVKKNKLFFEEDDSFLVPDQKLNFDLYNSNNFEHYYLNLWEGDKNTILFSDTNGYYQSSYHQLPFFQQINDEARKSFYGHQVSINFPETEDTPYINLDYYWKNRENNTLFLNFNYDLYDSDD</sequence>
<dbReference type="KEGG" id="pmai:CF386_10830"/>
<gene>
    <name evidence="1" type="ORF">CF386_10830</name>
</gene>
<evidence type="ECO:0000313" key="1">
    <source>
        <dbReference type="EMBL" id="ASK79543.1"/>
    </source>
</evidence>
<reference evidence="1 2" key="1">
    <citation type="journal article" date="2016" name="Int. J. Syst. Evol. Microbiol.">
        <title>Paraphotobacterium marinum gen. nov., sp. nov., a member of the family Vibrionaceae, isolated from surface seawater.</title>
        <authorList>
            <person name="Huang Z."/>
            <person name="Dong C."/>
            <person name="Shao Z."/>
        </authorList>
    </citation>
    <scope>NUCLEOTIDE SEQUENCE [LARGE SCALE GENOMIC DNA]</scope>
    <source>
        <strain evidence="1 2">NSCS20N07D</strain>
    </source>
</reference>
<dbReference type="EMBL" id="CP022356">
    <property type="protein sequence ID" value="ASK79543.1"/>
    <property type="molecule type" value="Genomic_DNA"/>
</dbReference>